<dbReference type="EMBL" id="KI535697">
    <property type="protein sequence ID" value="ESR66920.1"/>
    <property type="molecule type" value="Genomic_DNA"/>
</dbReference>
<dbReference type="Proteomes" id="UP000030687">
    <property type="component" value="Unassembled WGS sequence"/>
</dbReference>
<reference evidence="1 2" key="1">
    <citation type="submission" date="2013-10" db="EMBL/GenBank/DDBJ databases">
        <authorList>
            <consortium name="International Citrus Genome Consortium"/>
            <person name="Jenkins J."/>
            <person name="Schmutz J."/>
            <person name="Prochnik S."/>
            <person name="Rokhsar D."/>
            <person name="Gmitter F."/>
            <person name="Ollitrault P."/>
            <person name="Machado M."/>
            <person name="Talon M."/>
            <person name="Wincker P."/>
            <person name="Jaillon O."/>
            <person name="Morgante M."/>
        </authorList>
    </citation>
    <scope>NUCLEOTIDE SEQUENCE</scope>
    <source>
        <strain evidence="2">cv. Clemenules</strain>
    </source>
</reference>
<dbReference type="KEGG" id="cic:CICLE_v10010106mg"/>
<sequence length="71" mass="8097">MDDKHWMALLSAYLHLNHGLESEILLLAWGIFHGFSYLKKTGFQGPHPIETKIAFCKLHSNEFSLSIGNLE</sequence>
<proteinExistence type="predicted"/>
<accession>V4URE4</accession>
<keyword evidence="2" id="KW-1185">Reference proteome</keyword>
<name>V4URE4_CITCL</name>
<evidence type="ECO:0000313" key="2">
    <source>
        <dbReference type="Proteomes" id="UP000030687"/>
    </source>
</evidence>
<dbReference type="AlphaFoldDB" id="V4URE4"/>
<evidence type="ECO:0000313" key="1">
    <source>
        <dbReference type="EMBL" id="ESR66920.1"/>
    </source>
</evidence>
<dbReference type="InParanoid" id="V4URE4"/>
<gene>
    <name evidence="1" type="ORF">CICLE_v10010106mg</name>
</gene>
<organism evidence="1 2">
    <name type="scientific">Citrus clementina</name>
    <name type="common">Clementine</name>
    <name type="synonym">Citrus deliciosa x Citrus sinensis</name>
    <dbReference type="NCBI Taxonomy" id="85681"/>
    <lineage>
        <taxon>Eukaryota</taxon>
        <taxon>Viridiplantae</taxon>
        <taxon>Streptophyta</taxon>
        <taxon>Embryophyta</taxon>
        <taxon>Tracheophyta</taxon>
        <taxon>Spermatophyta</taxon>
        <taxon>Magnoliopsida</taxon>
        <taxon>eudicotyledons</taxon>
        <taxon>Gunneridae</taxon>
        <taxon>Pentapetalae</taxon>
        <taxon>rosids</taxon>
        <taxon>malvids</taxon>
        <taxon>Sapindales</taxon>
        <taxon>Rutaceae</taxon>
        <taxon>Aurantioideae</taxon>
        <taxon>Citrus</taxon>
    </lineage>
</organism>
<dbReference type="Gramene" id="ESR66920">
    <property type="protein sequence ID" value="ESR66920"/>
    <property type="gene ID" value="CICLE_v10010106mg"/>
</dbReference>
<protein>
    <submittedName>
        <fullName evidence="1">Uncharacterized protein</fullName>
    </submittedName>
</protein>